<comment type="caution">
    <text evidence="2">The sequence shown here is derived from an EMBL/GenBank/DDBJ whole genome shotgun (WGS) entry which is preliminary data.</text>
</comment>
<evidence type="ECO:0000313" key="2">
    <source>
        <dbReference type="EMBL" id="GLD59153.1"/>
    </source>
</evidence>
<dbReference type="AlphaFoldDB" id="A0AAD3MS36"/>
<keyword evidence="3" id="KW-1185">Reference proteome</keyword>
<name>A0AAD3MS36_LATJO</name>
<evidence type="ECO:0000256" key="1">
    <source>
        <dbReference type="SAM" id="MobiDB-lite"/>
    </source>
</evidence>
<feature type="compositionally biased region" description="Polar residues" evidence="1">
    <location>
        <begin position="1"/>
        <end position="11"/>
    </location>
</feature>
<sequence>MPAGVSQPSERASNEIRRRGRGRPTPSAMEVEEDASVPEIRKDHFEEARDLPAASVSDNEARKYGCLLRHCSRAALAASGTFYDTY</sequence>
<dbReference type="Proteomes" id="UP001279410">
    <property type="component" value="Unassembled WGS sequence"/>
</dbReference>
<accession>A0AAD3MS36</accession>
<dbReference type="Gene3D" id="6.10.20.150">
    <property type="match status" value="1"/>
</dbReference>
<gene>
    <name evidence="2" type="ORF">AKAME5_002890300</name>
</gene>
<reference evidence="2" key="1">
    <citation type="submission" date="2022-08" db="EMBL/GenBank/DDBJ databases">
        <title>Genome sequencing of akame (Lates japonicus).</title>
        <authorList>
            <person name="Hashiguchi Y."/>
            <person name="Takahashi H."/>
        </authorList>
    </citation>
    <scope>NUCLEOTIDE SEQUENCE</scope>
    <source>
        <strain evidence="2">Kochi</strain>
    </source>
</reference>
<dbReference type="EMBL" id="BRZM01004723">
    <property type="protein sequence ID" value="GLD59153.1"/>
    <property type="molecule type" value="Genomic_DNA"/>
</dbReference>
<evidence type="ECO:0000313" key="3">
    <source>
        <dbReference type="Proteomes" id="UP001279410"/>
    </source>
</evidence>
<organism evidence="2 3">
    <name type="scientific">Lates japonicus</name>
    <name type="common">Japanese lates</name>
    <dbReference type="NCBI Taxonomy" id="270547"/>
    <lineage>
        <taxon>Eukaryota</taxon>
        <taxon>Metazoa</taxon>
        <taxon>Chordata</taxon>
        <taxon>Craniata</taxon>
        <taxon>Vertebrata</taxon>
        <taxon>Euteleostomi</taxon>
        <taxon>Actinopterygii</taxon>
        <taxon>Neopterygii</taxon>
        <taxon>Teleostei</taxon>
        <taxon>Neoteleostei</taxon>
        <taxon>Acanthomorphata</taxon>
        <taxon>Carangaria</taxon>
        <taxon>Carangaria incertae sedis</taxon>
        <taxon>Centropomidae</taxon>
        <taxon>Lates</taxon>
    </lineage>
</organism>
<protein>
    <submittedName>
        <fullName evidence="2">Transitional endoplasmic reticulum ATPase</fullName>
    </submittedName>
</protein>
<feature type="region of interest" description="Disordered" evidence="1">
    <location>
        <begin position="1"/>
        <end position="40"/>
    </location>
</feature>
<proteinExistence type="predicted"/>